<keyword evidence="4" id="KW-0680">Restriction system</keyword>
<evidence type="ECO:0000256" key="3">
    <source>
        <dbReference type="ARBA" id="ARBA00022679"/>
    </source>
</evidence>
<feature type="domain" description="DNA methylase N-4/N-6" evidence="5">
    <location>
        <begin position="50"/>
        <end position="280"/>
    </location>
</feature>
<reference evidence="6" key="1">
    <citation type="submission" date="2021-05" db="EMBL/GenBank/DDBJ databases">
        <title>Genomic insights into ecological role and evolution of a novel Thermoplasmata order Candidatus Sysuiplasmatales.</title>
        <authorList>
            <person name="Yuan Y."/>
        </authorList>
    </citation>
    <scope>NUCLEOTIDE SEQUENCE</scope>
    <source>
        <strain evidence="6">TUT19-bin139</strain>
    </source>
</reference>
<evidence type="ECO:0000256" key="4">
    <source>
        <dbReference type="RuleBase" id="RU362026"/>
    </source>
</evidence>
<dbReference type="GO" id="GO:0008170">
    <property type="term" value="F:N-methyltransferase activity"/>
    <property type="evidence" value="ECO:0007669"/>
    <property type="project" value="InterPro"/>
</dbReference>
<evidence type="ECO:0000256" key="2">
    <source>
        <dbReference type="ARBA" id="ARBA00022603"/>
    </source>
</evidence>
<evidence type="ECO:0000313" key="6">
    <source>
        <dbReference type="EMBL" id="MBX8643236.1"/>
    </source>
</evidence>
<dbReference type="Proteomes" id="UP000750197">
    <property type="component" value="Unassembled WGS sequence"/>
</dbReference>
<keyword evidence="3" id="KW-0808">Transferase</keyword>
<keyword evidence="2 4" id="KW-0489">Methyltransferase</keyword>
<accession>A0A8J7YVN1</accession>
<sequence>MGDFEPGDKDSGIVFRQIETTQIRESADTGRLIFCGDNMELMKTLSPESIDLIYADPPFFSNRNHSAGAGNGEPGSFGDKWNGGLSEYLEWLEPRFVEMKRLLRMTGSIYVHLDWHASHYVKILLDRIFGYGNFRNEIIWYYKTGGTSSRHFGRKHDTILFYTKTGNYFFRKTKEISYLMHRYGFSNIEIMNDGKGYYTLVGMRDVWDIPALRGNQPERVNYPAQKPEALLRRIIDASSREGETVADFFAGSGTAAVVAEELKRRWILCDVSRTAIDLIQRRLSRRFASFRRDSLPQIDVCHSDSCE</sequence>
<dbReference type="SUPFAM" id="SSF53335">
    <property type="entry name" value="S-adenosyl-L-methionine-dependent methyltransferases"/>
    <property type="match status" value="1"/>
</dbReference>
<gene>
    <name evidence="6" type="ORF">KIY12_00670</name>
</gene>
<dbReference type="Gene3D" id="3.40.50.150">
    <property type="entry name" value="Vaccinia Virus protein VP39"/>
    <property type="match status" value="1"/>
</dbReference>
<evidence type="ECO:0000259" key="5">
    <source>
        <dbReference type="Pfam" id="PF01555"/>
    </source>
</evidence>
<dbReference type="EMBL" id="JAHEAC010000002">
    <property type="protein sequence ID" value="MBX8643236.1"/>
    <property type="molecule type" value="Genomic_DNA"/>
</dbReference>
<protein>
    <recommendedName>
        <fullName evidence="4">Type II methyltransferase</fullName>
        <ecNumber evidence="4">2.1.1.113</ecNumber>
    </recommendedName>
    <alternativeName>
        <fullName evidence="4">N-4 cytosine-specific methyltransferase</fullName>
    </alternativeName>
</protein>
<evidence type="ECO:0000313" key="7">
    <source>
        <dbReference type="Proteomes" id="UP000750197"/>
    </source>
</evidence>
<evidence type="ECO:0000256" key="1">
    <source>
        <dbReference type="ARBA" id="ARBA00006594"/>
    </source>
</evidence>
<keyword evidence="4" id="KW-0949">S-adenosyl-L-methionine</keyword>
<dbReference type="PRINTS" id="PR00508">
    <property type="entry name" value="S21N4MTFRASE"/>
</dbReference>
<organism evidence="6 7">
    <name type="scientific">Candidatus Sysuiplasma superficiale</name>
    <dbReference type="NCBI Taxonomy" id="2823368"/>
    <lineage>
        <taxon>Archaea</taxon>
        <taxon>Methanobacteriati</taxon>
        <taxon>Thermoplasmatota</taxon>
        <taxon>Thermoplasmata</taxon>
        <taxon>Candidatus Sysuiplasmatales</taxon>
        <taxon>Candidatus Sysuiplasmataceae</taxon>
        <taxon>Candidatus Sysuiplasma</taxon>
    </lineage>
</organism>
<dbReference type="GO" id="GO:0009307">
    <property type="term" value="P:DNA restriction-modification system"/>
    <property type="evidence" value="ECO:0007669"/>
    <property type="project" value="UniProtKB-KW"/>
</dbReference>
<dbReference type="GO" id="GO:0032259">
    <property type="term" value="P:methylation"/>
    <property type="evidence" value="ECO:0007669"/>
    <property type="project" value="UniProtKB-KW"/>
</dbReference>
<comment type="caution">
    <text evidence="6">The sequence shown here is derived from an EMBL/GenBank/DDBJ whole genome shotgun (WGS) entry which is preliminary data.</text>
</comment>
<dbReference type="GO" id="GO:0015667">
    <property type="term" value="F:site-specific DNA-methyltransferase (cytosine-N4-specific) activity"/>
    <property type="evidence" value="ECO:0007669"/>
    <property type="project" value="UniProtKB-EC"/>
</dbReference>
<dbReference type="InterPro" id="IPR001091">
    <property type="entry name" value="RM_Methyltransferase"/>
</dbReference>
<name>A0A8J7YVN1_9ARCH</name>
<dbReference type="Pfam" id="PF01555">
    <property type="entry name" value="N6_N4_Mtase"/>
    <property type="match status" value="1"/>
</dbReference>
<dbReference type="PROSITE" id="PS00092">
    <property type="entry name" value="N6_MTASE"/>
    <property type="match status" value="1"/>
</dbReference>
<dbReference type="InterPro" id="IPR002052">
    <property type="entry name" value="DNA_methylase_N6_adenine_CS"/>
</dbReference>
<dbReference type="InterPro" id="IPR029063">
    <property type="entry name" value="SAM-dependent_MTases_sf"/>
</dbReference>
<dbReference type="AlphaFoldDB" id="A0A8J7YVN1"/>
<dbReference type="InterPro" id="IPR002941">
    <property type="entry name" value="DNA_methylase_N4/N6"/>
</dbReference>
<dbReference type="EC" id="2.1.1.113" evidence="4"/>
<comment type="catalytic activity">
    <reaction evidence="4">
        <text>a 2'-deoxycytidine in DNA + S-adenosyl-L-methionine = an N(4)-methyl-2'-deoxycytidine in DNA + S-adenosyl-L-homocysteine + H(+)</text>
        <dbReference type="Rhea" id="RHEA:16857"/>
        <dbReference type="Rhea" id="RHEA-COMP:11369"/>
        <dbReference type="Rhea" id="RHEA-COMP:13674"/>
        <dbReference type="ChEBI" id="CHEBI:15378"/>
        <dbReference type="ChEBI" id="CHEBI:57856"/>
        <dbReference type="ChEBI" id="CHEBI:59789"/>
        <dbReference type="ChEBI" id="CHEBI:85452"/>
        <dbReference type="ChEBI" id="CHEBI:137933"/>
        <dbReference type="EC" id="2.1.1.113"/>
    </reaction>
</comment>
<proteinExistence type="inferred from homology"/>
<comment type="similarity">
    <text evidence="1 4">Belongs to the N(4)/N(6)-methyltransferase family.</text>
</comment>
<dbReference type="GO" id="GO:0003677">
    <property type="term" value="F:DNA binding"/>
    <property type="evidence" value="ECO:0007669"/>
    <property type="project" value="InterPro"/>
</dbReference>